<evidence type="ECO:0000259" key="4">
    <source>
        <dbReference type="PROSITE" id="PS51118"/>
    </source>
</evidence>
<evidence type="ECO:0000313" key="5">
    <source>
        <dbReference type="EMBL" id="MDW0114252.1"/>
    </source>
</evidence>
<evidence type="ECO:0000313" key="6">
    <source>
        <dbReference type="Proteomes" id="UP001282284"/>
    </source>
</evidence>
<dbReference type="PANTHER" id="PTHR33204:SF37">
    <property type="entry name" value="HTH-TYPE TRANSCRIPTIONAL REGULATOR YODB"/>
    <property type="match status" value="1"/>
</dbReference>
<comment type="caution">
    <text evidence="5">The sequence shown here is derived from an EMBL/GenBank/DDBJ whole genome shotgun (WGS) entry which is preliminary data.</text>
</comment>
<dbReference type="Gene3D" id="1.10.10.10">
    <property type="entry name" value="Winged helix-like DNA-binding domain superfamily/Winged helix DNA-binding domain"/>
    <property type="match status" value="1"/>
</dbReference>
<accession>A0ABU4GBA0</accession>
<dbReference type="EMBL" id="JAUBDI010000014">
    <property type="protein sequence ID" value="MDW0114252.1"/>
    <property type="molecule type" value="Genomic_DNA"/>
</dbReference>
<evidence type="ECO:0000256" key="3">
    <source>
        <dbReference type="ARBA" id="ARBA00023163"/>
    </source>
</evidence>
<keyword evidence="2" id="KW-0238">DNA-binding</keyword>
<reference evidence="5 6" key="1">
    <citation type="submission" date="2023-06" db="EMBL/GenBank/DDBJ databases">
        <title>Sporosarcina sp. nov., isolated from Korean traditional fermented seafood 'Jeotgal'.</title>
        <authorList>
            <person name="Yang A.I."/>
            <person name="Shin N.-R."/>
        </authorList>
    </citation>
    <scope>NUCLEOTIDE SEQUENCE [LARGE SCALE GENOMIC DNA]</scope>
    <source>
        <strain evidence="5 6">KCTC13119</strain>
    </source>
</reference>
<dbReference type="PANTHER" id="PTHR33204">
    <property type="entry name" value="TRANSCRIPTIONAL REGULATOR, MARR FAMILY"/>
    <property type="match status" value="1"/>
</dbReference>
<dbReference type="SUPFAM" id="SSF46785">
    <property type="entry name" value="Winged helix' DNA-binding domain"/>
    <property type="match status" value="1"/>
</dbReference>
<protein>
    <submittedName>
        <fullName evidence="5">Helix-turn-helix domain-containing protein</fullName>
    </submittedName>
</protein>
<gene>
    <name evidence="5" type="ORF">QT711_13730</name>
</gene>
<keyword evidence="6" id="KW-1185">Reference proteome</keyword>
<dbReference type="Pfam" id="PF01638">
    <property type="entry name" value="HxlR"/>
    <property type="match status" value="1"/>
</dbReference>
<dbReference type="InterPro" id="IPR036390">
    <property type="entry name" value="WH_DNA-bd_sf"/>
</dbReference>
<feature type="domain" description="HTH hxlR-type" evidence="4">
    <location>
        <begin position="12"/>
        <end position="106"/>
    </location>
</feature>
<dbReference type="PROSITE" id="PS51118">
    <property type="entry name" value="HTH_HXLR"/>
    <property type="match status" value="1"/>
</dbReference>
<dbReference type="InterPro" id="IPR002577">
    <property type="entry name" value="HTH_HxlR"/>
</dbReference>
<sequence>MTKTRSTEDVYTKINAAYQIIEKKWMCTIICSLMKEPKRFSEINSKIPELSNRMLTERVKELEDIGIVFRQVITDRPIRTEYSLTQKGQDLGKAIKPIQDWAKHWL</sequence>
<organism evidence="5 6">
    <name type="scientific">Sporosarcina saromensis</name>
    <dbReference type="NCBI Taxonomy" id="359365"/>
    <lineage>
        <taxon>Bacteria</taxon>
        <taxon>Bacillati</taxon>
        <taxon>Bacillota</taxon>
        <taxon>Bacilli</taxon>
        <taxon>Bacillales</taxon>
        <taxon>Caryophanaceae</taxon>
        <taxon>Sporosarcina</taxon>
    </lineage>
</organism>
<keyword evidence="1" id="KW-0805">Transcription regulation</keyword>
<name>A0ABU4GBA0_9BACL</name>
<dbReference type="RefSeq" id="WP_317945144.1">
    <property type="nucleotide sequence ID" value="NZ_JAUBDI010000014.1"/>
</dbReference>
<dbReference type="InterPro" id="IPR036388">
    <property type="entry name" value="WH-like_DNA-bd_sf"/>
</dbReference>
<evidence type="ECO:0000256" key="2">
    <source>
        <dbReference type="ARBA" id="ARBA00023125"/>
    </source>
</evidence>
<keyword evidence="3" id="KW-0804">Transcription</keyword>
<proteinExistence type="predicted"/>
<dbReference type="Proteomes" id="UP001282284">
    <property type="component" value="Unassembled WGS sequence"/>
</dbReference>
<evidence type="ECO:0000256" key="1">
    <source>
        <dbReference type="ARBA" id="ARBA00023015"/>
    </source>
</evidence>